<feature type="compositionally biased region" description="Low complexity" evidence="2">
    <location>
        <begin position="94"/>
        <end position="111"/>
    </location>
</feature>
<proteinExistence type="predicted"/>
<feature type="region of interest" description="Disordered" evidence="2">
    <location>
        <begin position="92"/>
        <end position="111"/>
    </location>
</feature>
<evidence type="ECO:0000313" key="4">
    <source>
        <dbReference type="Proteomes" id="UP000039865"/>
    </source>
</evidence>
<evidence type="ECO:0000313" key="3">
    <source>
        <dbReference type="EMBL" id="CDW79493.1"/>
    </source>
</evidence>
<protein>
    <submittedName>
        <fullName evidence="3">Uncharacterized protein</fullName>
    </submittedName>
</protein>
<keyword evidence="1" id="KW-0175">Coiled coil</keyword>
<dbReference type="Proteomes" id="UP000039865">
    <property type="component" value="Unassembled WGS sequence"/>
</dbReference>
<sequence>MLTDTLQEVTFEESKISSFNSKLNNEGQKININNPTSRQNILKTERHILPGNKQTADSRQLSSRQNDKIKAQLYNRKQGDGKQKCVGKFNLNDSQYKSRSQSSSRSSIESGLGLSKQELYQKLNEMKNCIDIYKTSKLKVSNLTSSVANGPGPVQKMMNKSELIKSGILNERREQDQKKKVYININNEYDTQSSNEKSFGNKKSNEHSTFTDAGLDGKYLRESNDISISRKSSPLLRVYEQSLNNPQINRIAITQVFSEDKNNYEQQINQTLTTNDNNTFQSFERGATGHFNQNYINSSKNQNSSLQSEHETLAKVSILNENCCQQKNTSAQQNSNYNTQQSSMMGITNESVDQPQQPIQMQSYPFKPQNSVNNDVNNTLLNTNGSNYANLNQNSIQSGFYDTYNQVYFNNIGNTTLANQSAYFNMPQSPRQQQQNLNISDRQSVKGQLSPQNIQGIFGRLNNSIYQPSNDIIQEYVQMIERLQRENQDYKLKLDLREKEISILKDQNKDYENKISVHDRIEQTLKDKIHQLQQDYYISNREKVDKIQDEEAYAQKLMELQGVLCDLEMRFDMKEREAENTYKENQTLQHELQKSELKKQELLQKIQEFDLMLREKDSIIDAYVQDIQILDNDCMFYKEKYEQMQFVIDGCSQQMQDFEQVNQMSCDLIEKLQTEVEFYKIENEQLRNCAISVTKTKSDITYQQENQIIKQEPATIKKESIGNQRVSDQSRRKSRDHSPSLVAKKLNNNDRFIKVHDNCDPRMMVHSPSASQYSGVSTPQYQQDLKKLDPSPYKLEYISPAKIEYNHEPLNYYLSPISTDQTIELYQNLRSPLENKSNAVFTHHNKSSFIPAEKDVDSLKPQVIMNEMRKPCASVIQNQENLKQYQPVDANIDRLQSEHEKKLERFRLRMQQNAVLEQQLSKEDLEVINDIKV</sequence>
<evidence type="ECO:0000256" key="2">
    <source>
        <dbReference type="SAM" id="MobiDB-lite"/>
    </source>
</evidence>
<organism evidence="3 4">
    <name type="scientific">Stylonychia lemnae</name>
    <name type="common">Ciliate</name>
    <dbReference type="NCBI Taxonomy" id="5949"/>
    <lineage>
        <taxon>Eukaryota</taxon>
        <taxon>Sar</taxon>
        <taxon>Alveolata</taxon>
        <taxon>Ciliophora</taxon>
        <taxon>Intramacronucleata</taxon>
        <taxon>Spirotrichea</taxon>
        <taxon>Stichotrichia</taxon>
        <taxon>Sporadotrichida</taxon>
        <taxon>Oxytrichidae</taxon>
        <taxon>Stylonychinae</taxon>
        <taxon>Stylonychia</taxon>
    </lineage>
</organism>
<accession>A0A078AF10</accession>
<feature type="coiled-coil region" evidence="1">
    <location>
        <begin position="571"/>
        <end position="612"/>
    </location>
</feature>
<name>A0A078AF10_STYLE</name>
<dbReference type="InParanoid" id="A0A078AF10"/>
<reference evidence="3 4" key="1">
    <citation type="submission" date="2014-06" db="EMBL/GenBank/DDBJ databases">
        <authorList>
            <person name="Swart Estienne"/>
        </authorList>
    </citation>
    <scope>NUCLEOTIDE SEQUENCE [LARGE SCALE GENOMIC DNA]</scope>
    <source>
        <strain evidence="3 4">130c</strain>
    </source>
</reference>
<keyword evidence="4" id="KW-1185">Reference proteome</keyword>
<evidence type="ECO:0000256" key="1">
    <source>
        <dbReference type="SAM" id="Coils"/>
    </source>
</evidence>
<feature type="coiled-coil region" evidence="1">
    <location>
        <begin position="473"/>
        <end position="514"/>
    </location>
</feature>
<feature type="region of interest" description="Disordered" evidence="2">
    <location>
        <begin position="713"/>
        <end position="740"/>
    </location>
</feature>
<dbReference type="AlphaFoldDB" id="A0A078AF10"/>
<gene>
    <name evidence="3" type="primary">Contig14286.g15214</name>
    <name evidence="3" type="ORF">STYLEM_8481</name>
</gene>
<dbReference type="EMBL" id="CCKQ01008053">
    <property type="protein sequence ID" value="CDW79493.1"/>
    <property type="molecule type" value="Genomic_DNA"/>
</dbReference>